<evidence type="ECO:0000313" key="3">
    <source>
        <dbReference type="Proteomes" id="UP001519460"/>
    </source>
</evidence>
<name>A0ABD0KZD2_9CAEN</name>
<protein>
    <submittedName>
        <fullName evidence="2">Uncharacterized protein</fullName>
    </submittedName>
</protein>
<evidence type="ECO:0000256" key="1">
    <source>
        <dbReference type="SAM" id="MobiDB-lite"/>
    </source>
</evidence>
<dbReference type="AlphaFoldDB" id="A0ABD0KZD2"/>
<feature type="compositionally biased region" description="Polar residues" evidence="1">
    <location>
        <begin position="39"/>
        <end position="54"/>
    </location>
</feature>
<gene>
    <name evidence="2" type="ORF">BaRGS_00016570</name>
</gene>
<dbReference type="EMBL" id="JACVVK020000105">
    <property type="protein sequence ID" value="KAK7492273.1"/>
    <property type="molecule type" value="Genomic_DNA"/>
</dbReference>
<keyword evidence="3" id="KW-1185">Reference proteome</keyword>
<comment type="caution">
    <text evidence="2">The sequence shown here is derived from an EMBL/GenBank/DDBJ whole genome shotgun (WGS) entry which is preliminary data.</text>
</comment>
<accession>A0ABD0KZD2</accession>
<sequence length="112" mass="12284">MRRQVQTCHRQPARAQIEKLSMPQQETGTRPVEHAKNEGTVTDTRVDNQDNLSDAPSGGHLCVDNISWTSSGTTSDERTTPDFVDALTDQETSQAFVGPRLHASFIGANGEF</sequence>
<evidence type="ECO:0000313" key="2">
    <source>
        <dbReference type="EMBL" id="KAK7492273.1"/>
    </source>
</evidence>
<dbReference type="Proteomes" id="UP001519460">
    <property type="component" value="Unassembled WGS sequence"/>
</dbReference>
<feature type="region of interest" description="Disordered" evidence="1">
    <location>
        <begin position="22"/>
        <end position="80"/>
    </location>
</feature>
<reference evidence="2 3" key="1">
    <citation type="journal article" date="2023" name="Sci. Data">
        <title>Genome assembly of the Korean intertidal mud-creeper Batillaria attramentaria.</title>
        <authorList>
            <person name="Patra A.K."/>
            <person name="Ho P.T."/>
            <person name="Jun S."/>
            <person name="Lee S.J."/>
            <person name="Kim Y."/>
            <person name="Won Y.J."/>
        </authorList>
    </citation>
    <scope>NUCLEOTIDE SEQUENCE [LARGE SCALE GENOMIC DNA]</scope>
    <source>
        <strain evidence="2">Wonlab-2016</strain>
    </source>
</reference>
<proteinExistence type="predicted"/>
<organism evidence="2 3">
    <name type="scientific">Batillaria attramentaria</name>
    <dbReference type="NCBI Taxonomy" id="370345"/>
    <lineage>
        <taxon>Eukaryota</taxon>
        <taxon>Metazoa</taxon>
        <taxon>Spiralia</taxon>
        <taxon>Lophotrochozoa</taxon>
        <taxon>Mollusca</taxon>
        <taxon>Gastropoda</taxon>
        <taxon>Caenogastropoda</taxon>
        <taxon>Sorbeoconcha</taxon>
        <taxon>Cerithioidea</taxon>
        <taxon>Batillariidae</taxon>
        <taxon>Batillaria</taxon>
    </lineage>
</organism>